<protein>
    <submittedName>
        <fullName evidence="5">DNA-binding transcriptional regulator CsiR</fullName>
    </submittedName>
</protein>
<keyword evidence="3" id="KW-0804">Transcription</keyword>
<organism evidence="5 6">
    <name type="scientific">Pseudomonas cavernae</name>
    <dbReference type="NCBI Taxonomy" id="2320867"/>
    <lineage>
        <taxon>Bacteria</taxon>
        <taxon>Pseudomonadati</taxon>
        <taxon>Pseudomonadota</taxon>
        <taxon>Gammaproteobacteria</taxon>
        <taxon>Pseudomonadales</taxon>
        <taxon>Pseudomonadaceae</taxon>
        <taxon>Pseudomonas</taxon>
    </lineage>
</organism>
<dbReference type="RefSeq" id="WP_119891620.1">
    <property type="nucleotide sequence ID" value="NZ_CP032419.1"/>
</dbReference>
<keyword evidence="1" id="KW-0805">Transcription regulation</keyword>
<dbReference type="EMBL" id="CP032419">
    <property type="protein sequence ID" value="AYC30985.1"/>
    <property type="molecule type" value="Genomic_DNA"/>
</dbReference>
<dbReference type="Proteomes" id="UP000265560">
    <property type="component" value="Chromosome"/>
</dbReference>
<dbReference type="SMART" id="SM00895">
    <property type="entry name" value="FCD"/>
    <property type="match status" value="1"/>
</dbReference>
<dbReference type="Gene3D" id="1.20.120.530">
    <property type="entry name" value="GntR ligand-binding domain-like"/>
    <property type="match status" value="1"/>
</dbReference>
<dbReference type="InterPro" id="IPR036390">
    <property type="entry name" value="WH_DNA-bd_sf"/>
</dbReference>
<name>A0A385YVR4_9PSED</name>
<dbReference type="Pfam" id="PF07729">
    <property type="entry name" value="FCD"/>
    <property type="match status" value="1"/>
</dbReference>
<evidence type="ECO:0000256" key="2">
    <source>
        <dbReference type="ARBA" id="ARBA00023125"/>
    </source>
</evidence>
<evidence type="ECO:0000313" key="6">
    <source>
        <dbReference type="Proteomes" id="UP000265560"/>
    </source>
</evidence>
<accession>A0A385YVR4</accession>
<proteinExistence type="predicted"/>
<dbReference type="InterPro" id="IPR008920">
    <property type="entry name" value="TF_FadR/GntR_C"/>
</dbReference>
<evidence type="ECO:0000256" key="3">
    <source>
        <dbReference type="ARBA" id="ARBA00023163"/>
    </source>
</evidence>
<dbReference type="NCBIfam" id="NF008576">
    <property type="entry name" value="PRK11534.1"/>
    <property type="match status" value="1"/>
</dbReference>
<dbReference type="GO" id="GO:0003677">
    <property type="term" value="F:DNA binding"/>
    <property type="evidence" value="ECO:0007669"/>
    <property type="project" value="UniProtKB-KW"/>
</dbReference>
<evidence type="ECO:0000256" key="1">
    <source>
        <dbReference type="ARBA" id="ARBA00023015"/>
    </source>
</evidence>
<dbReference type="AlphaFoldDB" id="A0A385YVR4"/>
<feature type="domain" description="HTH gntR-type" evidence="4">
    <location>
        <begin position="8"/>
        <end position="75"/>
    </location>
</feature>
<gene>
    <name evidence="5" type="primary">csiR</name>
    <name evidence="5" type="ORF">D3880_00665</name>
</gene>
<dbReference type="InterPro" id="IPR011711">
    <property type="entry name" value="GntR_C"/>
</dbReference>
<keyword evidence="2 5" id="KW-0238">DNA-binding</keyword>
<dbReference type="Gene3D" id="1.10.10.10">
    <property type="entry name" value="Winged helix-like DNA-binding domain superfamily/Winged helix DNA-binding domain"/>
    <property type="match status" value="1"/>
</dbReference>
<evidence type="ECO:0000259" key="4">
    <source>
        <dbReference type="PROSITE" id="PS50949"/>
    </source>
</evidence>
<dbReference type="SUPFAM" id="SSF48008">
    <property type="entry name" value="GntR ligand-binding domain-like"/>
    <property type="match status" value="1"/>
</dbReference>
<dbReference type="PROSITE" id="PS50949">
    <property type="entry name" value="HTH_GNTR"/>
    <property type="match status" value="1"/>
</dbReference>
<evidence type="ECO:0000313" key="5">
    <source>
        <dbReference type="EMBL" id="AYC30985.1"/>
    </source>
</evidence>
<dbReference type="Pfam" id="PF00392">
    <property type="entry name" value="GntR"/>
    <property type="match status" value="1"/>
</dbReference>
<dbReference type="PANTHER" id="PTHR43537:SF20">
    <property type="entry name" value="HTH-TYPE TRANSCRIPTIONAL REPRESSOR GLAR"/>
    <property type="match status" value="1"/>
</dbReference>
<dbReference type="OrthoDB" id="9799812at2"/>
<dbReference type="SMART" id="SM00345">
    <property type="entry name" value="HTH_GNTR"/>
    <property type="match status" value="1"/>
</dbReference>
<dbReference type="GO" id="GO:0003700">
    <property type="term" value="F:DNA-binding transcription factor activity"/>
    <property type="evidence" value="ECO:0007669"/>
    <property type="project" value="InterPro"/>
</dbReference>
<dbReference type="PANTHER" id="PTHR43537">
    <property type="entry name" value="TRANSCRIPTIONAL REGULATOR, GNTR FAMILY"/>
    <property type="match status" value="1"/>
</dbReference>
<reference evidence="6" key="1">
    <citation type="submission" date="2018-09" db="EMBL/GenBank/DDBJ databases">
        <authorList>
            <person name="Zhu H."/>
        </authorList>
    </citation>
    <scope>NUCLEOTIDE SEQUENCE [LARGE SCALE GENOMIC DNA]</scope>
    <source>
        <strain evidence="6">K2W31S-8</strain>
    </source>
</reference>
<dbReference type="SUPFAM" id="SSF46785">
    <property type="entry name" value="Winged helix' DNA-binding domain"/>
    <property type="match status" value="1"/>
</dbReference>
<keyword evidence="6" id="KW-1185">Reference proteome</keyword>
<sequence>MQAPGSRENLAIRGYELLKRDIIRGVFAPGEKLLMSALKARYDLGVGPLREALSQLVAERLVVAISQRGFRVAPMSLGELADIYDARAHLEAMILGLAIARGDDTWEAQILAQAHSLAKVVEVKDAEEMLSLWDARHQAFHAAIAAGCGSQHLLQVRTALFDQAERYRHLWLQRTVFSAAALQAKREEHAALVEAILRRDSERACALMHAHLLGPVRIIGELLQARQSPAE</sequence>
<dbReference type="InterPro" id="IPR036388">
    <property type="entry name" value="WH-like_DNA-bd_sf"/>
</dbReference>
<dbReference type="KEGG" id="pcav:D3880_00665"/>
<dbReference type="InterPro" id="IPR000524">
    <property type="entry name" value="Tscrpt_reg_HTH_GntR"/>
</dbReference>